<dbReference type="EMBL" id="PUEC01000033">
    <property type="protein sequence ID" value="PWB00717.1"/>
    <property type="molecule type" value="Genomic_DNA"/>
</dbReference>
<dbReference type="SUPFAM" id="SSF82771">
    <property type="entry name" value="GIY-YIG endonuclease"/>
    <property type="match status" value="1"/>
</dbReference>
<dbReference type="InterPro" id="IPR000305">
    <property type="entry name" value="GIY-YIG_endonuc"/>
</dbReference>
<feature type="domain" description="GIY-YIG" evidence="1">
    <location>
        <begin position="15"/>
        <end position="103"/>
    </location>
</feature>
<evidence type="ECO:0000313" key="3">
    <source>
        <dbReference type="Proteomes" id="UP000244905"/>
    </source>
</evidence>
<dbReference type="AlphaFoldDB" id="A0A2V1IMB7"/>
<sequence>MDKEKSFKQSVIEGLRCYVYVLVDPRDNRIFYVGKGTGNRVYQHAQAALVDDCQSLKLSTIREIKGLGLDVKYYIIRHNLTEQEAYLVESSIIDLLTYPAFNKENILTNIVCGHHQWNEGIKTDEEINILYDCPKIEPIPGERLLLVSLNKSYKQTTATGVYRRANDYECARKYWKLSRDKADKVRATASKFCFK</sequence>
<dbReference type="PROSITE" id="PS50164">
    <property type="entry name" value="GIY_YIG"/>
    <property type="match status" value="1"/>
</dbReference>
<keyword evidence="2" id="KW-0255">Endonuclease</keyword>
<comment type="caution">
    <text evidence="2">The sequence shown here is derived from an EMBL/GenBank/DDBJ whole genome shotgun (WGS) entry which is preliminary data.</text>
</comment>
<keyword evidence="3" id="KW-1185">Reference proteome</keyword>
<proteinExistence type="predicted"/>
<evidence type="ECO:0000313" key="2">
    <source>
        <dbReference type="EMBL" id="PWB00717.1"/>
    </source>
</evidence>
<dbReference type="GO" id="GO:0004519">
    <property type="term" value="F:endonuclease activity"/>
    <property type="evidence" value="ECO:0007669"/>
    <property type="project" value="UniProtKB-KW"/>
</dbReference>
<dbReference type="RefSeq" id="WP_107033188.1">
    <property type="nucleotide sequence ID" value="NZ_PUEC01000033.1"/>
</dbReference>
<dbReference type="GeneID" id="82527062"/>
<gene>
    <name evidence="2" type="ORF">C5O23_12040</name>
</gene>
<organism evidence="2 3">
    <name type="scientific">Duncaniella muris</name>
    <dbReference type="NCBI Taxonomy" id="2094150"/>
    <lineage>
        <taxon>Bacteria</taxon>
        <taxon>Pseudomonadati</taxon>
        <taxon>Bacteroidota</taxon>
        <taxon>Bacteroidia</taxon>
        <taxon>Bacteroidales</taxon>
        <taxon>Muribaculaceae</taxon>
        <taxon>Duncaniella</taxon>
    </lineage>
</organism>
<dbReference type="InterPro" id="IPR035901">
    <property type="entry name" value="GIY-YIG_endonuc_sf"/>
</dbReference>
<dbReference type="Pfam" id="PF22945">
    <property type="entry name" value="LEM-3_GIY-YIG"/>
    <property type="match status" value="1"/>
</dbReference>
<keyword evidence="2" id="KW-0540">Nuclease</keyword>
<protein>
    <submittedName>
        <fullName evidence="2">Endonuclease</fullName>
    </submittedName>
</protein>
<name>A0A2V1IMB7_9BACT</name>
<dbReference type="CDD" id="cd10440">
    <property type="entry name" value="GIY-YIG_COG3680"/>
    <property type="match status" value="1"/>
</dbReference>
<dbReference type="Proteomes" id="UP000244905">
    <property type="component" value="Unassembled WGS sequence"/>
</dbReference>
<keyword evidence="2" id="KW-0378">Hydrolase</keyword>
<reference evidence="3" key="1">
    <citation type="submission" date="2018-02" db="EMBL/GenBank/DDBJ databases">
        <authorList>
            <person name="Clavel T."/>
            <person name="Strowig T."/>
        </authorList>
    </citation>
    <scope>NUCLEOTIDE SEQUENCE [LARGE SCALE GENOMIC DNA]</scope>
    <source>
        <strain evidence="3">DSM 103720</strain>
    </source>
</reference>
<evidence type="ECO:0000259" key="1">
    <source>
        <dbReference type="PROSITE" id="PS50164"/>
    </source>
</evidence>
<accession>A0A2V1IMB7</accession>